<dbReference type="Proteomes" id="UP000790347">
    <property type="component" value="Unassembled WGS sequence"/>
</dbReference>
<protein>
    <submittedName>
        <fullName evidence="1">Uncharacterized protein</fullName>
    </submittedName>
</protein>
<accession>A0A922HZP2</accession>
<reference evidence="1" key="2">
    <citation type="journal article" date="2022" name="Res Sq">
        <title>Comparative Genomics Reveals Insights into the Divergent Evolution of Astigmatic Mites and Household Pest Adaptations.</title>
        <authorList>
            <person name="Xiong Q."/>
            <person name="Wan A.T.-Y."/>
            <person name="Liu X.-Y."/>
            <person name="Fung C.S.-H."/>
            <person name="Xiao X."/>
            <person name="Malainual N."/>
            <person name="Hou J."/>
            <person name="Wang L."/>
            <person name="Wang M."/>
            <person name="Yang K."/>
            <person name="Cui Y."/>
            <person name="Leung E."/>
            <person name="Nong W."/>
            <person name="Shin S.-K."/>
            <person name="Au S."/>
            <person name="Jeong K.Y."/>
            <person name="Chew F.T."/>
            <person name="Hui J."/>
            <person name="Leung T.F."/>
            <person name="Tungtrongchitr A."/>
            <person name="Zhong N."/>
            <person name="Liu Z."/>
            <person name="Tsui S."/>
        </authorList>
    </citation>
    <scope>NUCLEOTIDE SEQUENCE</scope>
    <source>
        <strain evidence="1">Derf</strain>
        <tissue evidence="1">Whole organism</tissue>
    </source>
</reference>
<sequence length="92" mass="10862">MFKSVSLKTNQIMFGSKCSSNRKVHLSYSSFFFYHFYTTNLRSVHFISTIYNDDLIDFECESNLLINFSNMISDAQWPSHTNTPQITYHFLI</sequence>
<reference evidence="1" key="1">
    <citation type="submission" date="2013-05" db="EMBL/GenBank/DDBJ databases">
        <authorList>
            <person name="Yim A.K.Y."/>
            <person name="Chan T.F."/>
            <person name="Ji K.M."/>
            <person name="Liu X.Y."/>
            <person name="Zhou J.W."/>
            <person name="Li R.Q."/>
            <person name="Yang K.Y."/>
            <person name="Li J."/>
            <person name="Li M."/>
            <person name="Law P.T.W."/>
            <person name="Wu Y.L."/>
            <person name="Cai Z.L."/>
            <person name="Qin H."/>
            <person name="Bao Y."/>
            <person name="Leung R.K.K."/>
            <person name="Ng P.K.S."/>
            <person name="Zou J."/>
            <person name="Zhong X.J."/>
            <person name="Ran P.X."/>
            <person name="Zhong N.S."/>
            <person name="Liu Z.G."/>
            <person name="Tsui S.K.W."/>
        </authorList>
    </citation>
    <scope>NUCLEOTIDE SEQUENCE</scope>
    <source>
        <strain evidence="1">Derf</strain>
        <tissue evidence="1">Whole organism</tissue>
    </source>
</reference>
<dbReference type="EMBL" id="ASGP02000003">
    <property type="protein sequence ID" value="KAH9515843.1"/>
    <property type="molecule type" value="Genomic_DNA"/>
</dbReference>
<gene>
    <name evidence="1" type="ORF">DERF_006617</name>
</gene>
<proteinExistence type="predicted"/>
<organism evidence="1 2">
    <name type="scientific">Dermatophagoides farinae</name>
    <name type="common">American house dust mite</name>
    <dbReference type="NCBI Taxonomy" id="6954"/>
    <lineage>
        <taxon>Eukaryota</taxon>
        <taxon>Metazoa</taxon>
        <taxon>Ecdysozoa</taxon>
        <taxon>Arthropoda</taxon>
        <taxon>Chelicerata</taxon>
        <taxon>Arachnida</taxon>
        <taxon>Acari</taxon>
        <taxon>Acariformes</taxon>
        <taxon>Sarcoptiformes</taxon>
        <taxon>Astigmata</taxon>
        <taxon>Psoroptidia</taxon>
        <taxon>Analgoidea</taxon>
        <taxon>Pyroglyphidae</taxon>
        <taxon>Dermatophagoidinae</taxon>
        <taxon>Dermatophagoides</taxon>
    </lineage>
</organism>
<keyword evidence="2" id="KW-1185">Reference proteome</keyword>
<dbReference type="AlphaFoldDB" id="A0A922HZP2"/>
<evidence type="ECO:0000313" key="1">
    <source>
        <dbReference type="EMBL" id="KAH9515843.1"/>
    </source>
</evidence>
<name>A0A922HZP2_DERFA</name>
<evidence type="ECO:0000313" key="2">
    <source>
        <dbReference type="Proteomes" id="UP000790347"/>
    </source>
</evidence>
<comment type="caution">
    <text evidence="1">The sequence shown here is derived from an EMBL/GenBank/DDBJ whole genome shotgun (WGS) entry which is preliminary data.</text>
</comment>